<dbReference type="PANTHER" id="PTHR30126">
    <property type="entry name" value="HTH-TYPE TRANSCRIPTIONAL REGULATOR"/>
    <property type="match status" value="1"/>
</dbReference>
<proteinExistence type="inferred from homology"/>
<dbReference type="Proteomes" id="UP000516160">
    <property type="component" value="Chromosome"/>
</dbReference>
<dbReference type="RefSeq" id="WP_213165580.1">
    <property type="nucleotide sequence ID" value="NZ_CP058559.1"/>
</dbReference>
<reference evidence="6 7" key="1">
    <citation type="submission" date="2020-07" db="EMBL/GenBank/DDBJ databases">
        <title>Alkalicella. sp. LB2 genome.</title>
        <authorList>
            <person name="Postec A."/>
            <person name="Quemeneur M."/>
        </authorList>
    </citation>
    <scope>NUCLEOTIDE SEQUENCE [LARGE SCALE GENOMIC DNA]</scope>
    <source>
        <strain evidence="6 7">LB2</strain>
    </source>
</reference>
<organism evidence="6 7">
    <name type="scientific">Alkalicella caledoniensis</name>
    <dbReference type="NCBI Taxonomy" id="2731377"/>
    <lineage>
        <taxon>Bacteria</taxon>
        <taxon>Bacillati</taxon>
        <taxon>Bacillota</taxon>
        <taxon>Clostridia</taxon>
        <taxon>Eubacteriales</taxon>
        <taxon>Proteinivoracaceae</taxon>
        <taxon>Alkalicella</taxon>
    </lineage>
</organism>
<dbReference type="KEGG" id="acae:HYG86_10800"/>
<evidence type="ECO:0000313" key="7">
    <source>
        <dbReference type="Proteomes" id="UP000516160"/>
    </source>
</evidence>
<dbReference type="Pfam" id="PF00126">
    <property type="entry name" value="HTH_1"/>
    <property type="match status" value="1"/>
</dbReference>
<gene>
    <name evidence="6" type="ORF">HYG86_10800</name>
</gene>
<evidence type="ECO:0000256" key="1">
    <source>
        <dbReference type="ARBA" id="ARBA00009437"/>
    </source>
</evidence>
<dbReference type="FunFam" id="1.10.10.10:FF:000001">
    <property type="entry name" value="LysR family transcriptional regulator"/>
    <property type="match status" value="1"/>
</dbReference>
<feature type="domain" description="HTH lysR-type" evidence="5">
    <location>
        <begin position="1"/>
        <end position="58"/>
    </location>
</feature>
<dbReference type="InterPro" id="IPR047788">
    <property type="entry name" value="LysR-like_Sec_metab"/>
</dbReference>
<evidence type="ECO:0000256" key="3">
    <source>
        <dbReference type="ARBA" id="ARBA00023125"/>
    </source>
</evidence>
<keyword evidence="7" id="KW-1185">Reference proteome</keyword>
<dbReference type="InterPro" id="IPR036388">
    <property type="entry name" value="WH-like_DNA-bd_sf"/>
</dbReference>
<sequence length="298" mass="32978">MNLNLLNTFITIVEEGNFSKAAAKLHLSQPAVSMQMQTLSTELGMNLFLRVGKKVQLTEGGNLLYNQGKLILNNWSDVLAQLDAYKTHISGKLRIGASTIPGQYFLPKTLKSYKENYPNTDLSIIIKDSQEIIQELTEGSLDIAFIGKRINKSGISCCRWLLDKLVLIKAKDLEVSVEPNSKKDFLKIPFVVRKDGSGTRKSMEERLKNLGIKMEDMNIVLELESTENIIAAVETGMGVSLVSEVAAQRGVKLGTLDIISSSLEIEREIYYAFRHDQLKSNTLESFLGYLGNGGGEAG</sequence>
<dbReference type="InterPro" id="IPR036390">
    <property type="entry name" value="WH_DNA-bd_sf"/>
</dbReference>
<keyword evidence="4" id="KW-0804">Transcription</keyword>
<dbReference type="SUPFAM" id="SSF46785">
    <property type="entry name" value="Winged helix' DNA-binding domain"/>
    <property type="match status" value="1"/>
</dbReference>
<evidence type="ECO:0000256" key="2">
    <source>
        <dbReference type="ARBA" id="ARBA00023015"/>
    </source>
</evidence>
<accession>A0A7G9W954</accession>
<dbReference type="InterPro" id="IPR000847">
    <property type="entry name" value="LysR_HTH_N"/>
</dbReference>
<dbReference type="NCBIfam" id="NF040786">
    <property type="entry name" value="LysR_Sec_metab"/>
    <property type="match status" value="1"/>
</dbReference>
<evidence type="ECO:0000259" key="5">
    <source>
        <dbReference type="PROSITE" id="PS50931"/>
    </source>
</evidence>
<dbReference type="SUPFAM" id="SSF53850">
    <property type="entry name" value="Periplasmic binding protein-like II"/>
    <property type="match status" value="1"/>
</dbReference>
<dbReference type="GO" id="GO:0003700">
    <property type="term" value="F:DNA-binding transcription factor activity"/>
    <property type="evidence" value="ECO:0007669"/>
    <property type="project" value="InterPro"/>
</dbReference>
<dbReference type="Gene3D" id="3.40.190.290">
    <property type="match status" value="1"/>
</dbReference>
<dbReference type="PANTHER" id="PTHR30126:SF40">
    <property type="entry name" value="HTH-TYPE TRANSCRIPTIONAL REGULATOR GLTR"/>
    <property type="match status" value="1"/>
</dbReference>
<dbReference type="PRINTS" id="PR00039">
    <property type="entry name" value="HTHLYSR"/>
</dbReference>
<name>A0A7G9W954_ALKCA</name>
<dbReference type="GO" id="GO:0000976">
    <property type="term" value="F:transcription cis-regulatory region binding"/>
    <property type="evidence" value="ECO:0007669"/>
    <property type="project" value="TreeGrafter"/>
</dbReference>
<keyword evidence="3" id="KW-0238">DNA-binding</keyword>
<comment type="similarity">
    <text evidence="1">Belongs to the LysR transcriptional regulatory family.</text>
</comment>
<dbReference type="PROSITE" id="PS50931">
    <property type="entry name" value="HTH_LYSR"/>
    <property type="match status" value="1"/>
</dbReference>
<evidence type="ECO:0000256" key="4">
    <source>
        <dbReference type="ARBA" id="ARBA00023163"/>
    </source>
</evidence>
<dbReference type="EMBL" id="CP058559">
    <property type="protein sequence ID" value="QNO15216.1"/>
    <property type="molecule type" value="Genomic_DNA"/>
</dbReference>
<dbReference type="InterPro" id="IPR005119">
    <property type="entry name" value="LysR_subst-bd"/>
</dbReference>
<dbReference type="AlphaFoldDB" id="A0A7G9W954"/>
<dbReference type="Pfam" id="PF03466">
    <property type="entry name" value="LysR_substrate"/>
    <property type="match status" value="1"/>
</dbReference>
<evidence type="ECO:0000313" key="6">
    <source>
        <dbReference type="EMBL" id="QNO15216.1"/>
    </source>
</evidence>
<dbReference type="Gene3D" id="1.10.10.10">
    <property type="entry name" value="Winged helix-like DNA-binding domain superfamily/Winged helix DNA-binding domain"/>
    <property type="match status" value="1"/>
</dbReference>
<protein>
    <submittedName>
        <fullName evidence="6">LysR family transcriptional regulator</fullName>
    </submittedName>
</protein>
<keyword evidence="2" id="KW-0805">Transcription regulation</keyword>